<reference evidence="2 3" key="1">
    <citation type="submission" date="2019-02" db="EMBL/GenBank/DDBJ databases">
        <title>Deep-cultivation of Planctomycetes and their phenomic and genomic characterization uncovers novel biology.</title>
        <authorList>
            <person name="Wiegand S."/>
            <person name="Jogler M."/>
            <person name="Boedeker C."/>
            <person name="Pinto D."/>
            <person name="Vollmers J."/>
            <person name="Rivas-Marin E."/>
            <person name="Kohn T."/>
            <person name="Peeters S.H."/>
            <person name="Heuer A."/>
            <person name="Rast P."/>
            <person name="Oberbeckmann S."/>
            <person name="Bunk B."/>
            <person name="Jeske O."/>
            <person name="Meyerdierks A."/>
            <person name="Storesund J.E."/>
            <person name="Kallscheuer N."/>
            <person name="Luecker S."/>
            <person name="Lage O.M."/>
            <person name="Pohl T."/>
            <person name="Merkel B.J."/>
            <person name="Hornburger P."/>
            <person name="Mueller R.-W."/>
            <person name="Bruemmer F."/>
            <person name="Labrenz M."/>
            <person name="Spormann A.M."/>
            <person name="Op den Camp H."/>
            <person name="Overmann J."/>
            <person name="Amann R."/>
            <person name="Jetten M.S.M."/>
            <person name="Mascher T."/>
            <person name="Medema M.H."/>
            <person name="Devos D.P."/>
            <person name="Kaster A.-K."/>
            <person name="Ovreas L."/>
            <person name="Rohde M."/>
            <person name="Galperin M.Y."/>
            <person name="Jogler C."/>
        </authorList>
    </citation>
    <scope>NUCLEOTIDE SEQUENCE [LARGE SCALE GENOMIC DNA]</scope>
    <source>
        <strain evidence="2 3">Mal52</strain>
    </source>
</reference>
<feature type="signal peptide" evidence="1">
    <location>
        <begin position="1"/>
        <end position="24"/>
    </location>
</feature>
<keyword evidence="3" id="KW-1185">Reference proteome</keyword>
<dbReference type="KEGG" id="sdyn:Mal52_09000"/>
<accession>A0A517ZJ03</accession>
<dbReference type="Proteomes" id="UP000319383">
    <property type="component" value="Chromosome"/>
</dbReference>
<organism evidence="2 3">
    <name type="scientific">Symmachiella dynata</name>
    <dbReference type="NCBI Taxonomy" id="2527995"/>
    <lineage>
        <taxon>Bacteria</taxon>
        <taxon>Pseudomonadati</taxon>
        <taxon>Planctomycetota</taxon>
        <taxon>Planctomycetia</taxon>
        <taxon>Planctomycetales</taxon>
        <taxon>Planctomycetaceae</taxon>
        <taxon>Symmachiella</taxon>
    </lineage>
</organism>
<keyword evidence="1" id="KW-0732">Signal</keyword>
<evidence type="ECO:0008006" key="4">
    <source>
        <dbReference type="Google" id="ProtNLM"/>
    </source>
</evidence>
<protein>
    <recommendedName>
        <fullName evidence="4">Glycosyl hydrolase family 32 N-terminal domain-containing protein</fullName>
    </recommendedName>
</protein>
<gene>
    <name evidence="2" type="ORF">Mal52_09000</name>
</gene>
<proteinExistence type="predicted"/>
<feature type="chain" id="PRO_5022190824" description="Glycosyl hydrolase family 32 N-terminal domain-containing protein" evidence="1">
    <location>
        <begin position="25"/>
        <end position="511"/>
    </location>
</feature>
<dbReference type="RefSeq" id="WP_145374487.1">
    <property type="nucleotide sequence ID" value="NZ_CP036276.1"/>
</dbReference>
<dbReference type="AlphaFoldDB" id="A0A517ZJ03"/>
<name>A0A517ZJ03_9PLAN</name>
<evidence type="ECO:0000256" key="1">
    <source>
        <dbReference type="SAM" id="SignalP"/>
    </source>
</evidence>
<dbReference type="SUPFAM" id="SSF75005">
    <property type="entry name" value="Arabinanase/levansucrase/invertase"/>
    <property type="match status" value="1"/>
</dbReference>
<dbReference type="InterPro" id="IPR023296">
    <property type="entry name" value="Glyco_hydro_beta-prop_sf"/>
</dbReference>
<dbReference type="Gene3D" id="2.115.10.20">
    <property type="entry name" value="Glycosyl hydrolase domain, family 43"/>
    <property type="match status" value="2"/>
</dbReference>
<evidence type="ECO:0000313" key="3">
    <source>
        <dbReference type="Proteomes" id="UP000319383"/>
    </source>
</evidence>
<evidence type="ECO:0000313" key="2">
    <source>
        <dbReference type="EMBL" id="QDU42439.1"/>
    </source>
</evidence>
<sequence length="511" mass="57903" precursor="true">MNIKTYILALLCLFVSLTSRCVLAQTNQVLDIGNRRELFIDDHLVGEMKNVQLLVHQPIREEIAVKCDQPWEGNGCGYYTVLHDRQEAVYRMYYHAWQIPTGIEPGGPLTIGYFESQDGIHWERPNLGLCEFQGSKDNNIILDKLGDGGRCHDFSPFIDSNPAAKPEGRYKAIGAGFENQKGIWVYQSPDGIHWTPMAPGPVFDKGAFDTQNISFWSETEKKYVMYYRVFSKGGFSGTRLINRAVSDDFLHWTDEGTIAFPEGEGPQPLAQFYVNQVKPYERAPHLYIGFPARYVDHGLTASTPLLPEWKLREKRMTVTPRYGTAITDSIYITSRDGRNFRQSNDVFLPPGLRTKHNWSYGDNYIAWHVVETESVKDDAPRELSLYATESYFTGRQSRLRRYSLRVDGFASMHAKLKQGEFTTKPIRFSGKELSLNVATSAAGLVQVEILSPDGTPISGFSLADCDIIYGDSLDRRVSWKGNRSVEALAGRPVVLRMVVREADVYSLKFEN</sequence>
<dbReference type="EMBL" id="CP036276">
    <property type="protein sequence ID" value="QDU42439.1"/>
    <property type="molecule type" value="Genomic_DNA"/>
</dbReference>